<sequence length="179" mass="18711">MFARSLFVVAAVAVAAVYVPGLAGTYLAPGEAPDKAPEPETAAAPAQPASTARYTGSRGVTLEADDRGHFSGLFTINGRKVEGMVDTGASMVAINLSTAERLGFSRNKLEFRYAVDTANGRARAAYVRLDSVSIGSITVSNVGAMVLDDKALDGMLVGMTFLKGLASYQVDGSSMRLIR</sequence>
<dbReference type="SUPFAM" id="SSF50630">
    <property type="entry name" value="Acid proteases"/>
    <property type="match status" value="1"/>
</dbReference>
<keyword evidence="3" id="KW-1185">Reference proteome</keyword>
<dbReference type="Proteomes" id="UP000219167">
    <property type="component" value="Unassembled WGS sequence"/>
</dbReference>
<feature type="region of interest" description="Disordered" evidence="1">
    <location>
        <begin position="31"/>
        <end position="50"/>
    </location>
</feature>
<dbReference type="InterPro" id="IPR034122">
    <property type="entry name" value="Retropepsin-like_bacterial"/>
</dbReference>
<evidence type="ECO:0000256" key="1">
    <source>
        <dbReference type="SAM" id="MobiDB-lite"/>
    </source>
</evidence>
<evidence type="ECO:0000313" key="3">
    <source>
        <dbReference type="Proteomes" id="UP000219167"/>
    </source>
</evidence>
<reference evidence="2 3" key="1">
    <citation type="submission" date="2017-08" db="EMBL/GenBank/DDBJ databases">
        <authorList>
            <person name="de Groot N.N."/>
        </authorList>
    </citation>
    <scope>NUCLEOTIDE SEQUENCE [LARGE SCALE GENOMIC DNA]</scope>
    <source>
        <strain evidence="2 3">JC85</strain>
    </source>
</reference>
<dbReference type="CDD" id="cd05483">
    <property type="entry name" value="retropepsin_like_bacteria"/>
    <property type="match status" value="1"/>
</dbReference>
<dbReference type="PROSITE" id="PS00141">
    <property type="entry name" value="ASP_PROTEASE"/>
    <property type="match status" value="1"/>
</dbReference>
<name>A0A285UGU2_9HYPH</name>
<dbReference type="InterPro" id="IPR011969">
    <property type="entry name" value="Clan_AA_Asp_peptidase_C"/>
</dbReference>
<dbReference type="NCBIfam" id="TIGR02281">
    <property type="entry name" value="clan_AA_DTGA"/>
    <property type="match status" value="1"/>
</dbReference>
<keyword evidence="2" id="KW-0645">Protease</keyword>
<dbReference type="Pfam" id="PF13975">
    <property type="entry name" value="gag-asp_proteas"/>
    <property type="match status" value="1"/>
</dbReference>
<protein>
    <submittedName>
        <fullName evidence="2">Aspartyl protease family protein</fullName>
    </submittedName>
</protein>
<dbReference type="EMBL" id="OBQD01000008">
    <property type="protein sequence ID" value="SOC41135.1"/>
    <property type="molecule type" value="Genomic_DNA"/>
</dbReference>
<dbReference type="Gene3D" id="2.40.70.10">
    <property type="entry name" value="Acid Proteases"/>
    <property type="match status" value="1"/>
</dbReference>
<dbReference type="AlphaFoldDB" id="A0A285UGU2"/>
<organism evidence="2 3">
    <name type="scientific">Rhizobium subbaraonis</name>
    <dbReference type="NCBI Taxonomy" id="908946"/>
    <lineage>
        <taxon>Bacteria</taxon>
        <taxon>Pseudomonadati</taxon>
        <taxon>Pseudomonadota</taxon>
        <taxon>Alphaproteobacteria</taxon>
        <taxon>Hyphomicrobiales</taxon>
        <taxon>Rhizobiaceae</taxon>
        <taxon>Rhizobium/Agrobacterium group</taxon>
        <taxon>Rhizobium</taxon>
    </lineage>
</organism>
<dbReference type="InterPro" id="IPR021109">
    <property type="entry name" value="Peptidase_aspartic_dom_sf"/>
</dbReference>
<dbReference type="OrthoDB" id="7595324at2"/>
<proteinExistence type="predicted"/>
<feature type="compositionally biased region" description="Low complexity" evidence="1">
    <location>
        <begin position="39"/>
        <end position="50"/>
    </location>
</feature>
<dbReference type="InterPro" id="IPR001969">
    <property type="entry name" value="Aspartic_peptidase_AS"/>
</dbReference>
<dbReference type="GO" id="GO:0006508">
    <property type="term" value="P:proteolysis"/>
    <property type="evidence" value="ECO:0007669"/>
    <property type="project" value="UniProtKB-KW"/>
</dbReference>
<evidence type="ECO:0000313" key="2">
    <source>
        <dbReference type="EMBL" id="SOC41135.1"/>
    </source>
</evidence>
<dbReference type="RefSeq" id="WP_097140207.1">
    <property type="nucleotide sequence ID" value="NZ_OBQD01000008.1"/>
</dbReference>
<keyword evidence="2" id="KW-0378">Hydrolase</keyword>
<accession>A0A285UGU2</accession>
<dbReference type="GO" id="GO:0004190">
    <property type="term" value="F:aspartic-type endopeptidase activity"/>
    <property type="evidence" value="ECO:0007669"/>
    <property type="project" value="InterPro"/>
</dbReference>
<gene>
    <name evidence="2" type="ORF">SAMN05892877_108121</name>
</gene>